<organism evidence="2 3">
    <name type="scientific">Aureobasidium pullulans</name>
    <name type="common">Black yeast</name>
    <name type="synonym">Pullularia pullulans</name>
    <dbReference type="NCBI Taxonomy" id="5580"/>
    <lineage>
        <taxon>Eukaryota</taxon>
        <taxon>Fungi</taxon>
        <taxon>Dikarya</taxon>
        <taxon>Ascomycota</taxon>
        <taxon>Pezizomycotina</taxon>
        <taxon>Dothideomycetes</taxon>
        <taxon>Dothideomycetidae</taxon>
        <taxon>Dothideales</taxon>
        <taxon>Saccotheciaceae</taxon>
        <taxon>Aureobasidium</taxon>
    </lineage>
</organism>
<evidence type="ECO:0000313" key="3">
    <source>
        <dbReference type="Proteomes" id="UP000310421"/>
    </source>
</evidence>
<feature type="compositionally biased region" description="Basic and acidic residues" evidence="1">
    <location>
        <begin position="1"/>
        <end position="12"/>
    </location>
</feature>
<dbReference type="EMBL" id="QZAN01000013">
    <property type="protein sequence ID" value="THW65430.1"/>
    <property type="molecule type" value="Genomic_DNA"/>
</dbReference>
<feature type="region of interest" description="Disordered" evidence="1">
    <location>
        <begin position="165"/>
        <end position="219"/>
    </location>
</feature>
<protein>
    <submittedName>
        <fullName evidence="2">Uncharacterized protein</fullName>
    </submittedName>
</protein>
<evidence type="ECO:0000256" key="1">
    <source>
        <dbReference type="SAM" id="MobiDB-lite"/>
    </source>
</evidence>
<comment type="caution">
    <text evidence="2">The sequence shown here is derived from an EMBL/GenBank/DDBJ whole genome shotgun (WGS) entry which is preliminary data.</text>
</comment>
<dbReference type="AlphaFoldDB" id="A0A4S8ZHN2"/>
<name>A0A4S8ZHN2_AURPU</name>
<proteinExistence type="predicted"/>
<evidence type="ECO:0000313" key="2">
    <source>
        <dbReference type="EMBL" id="THW65430.1"/>
    </source>
</evidence>
<reference evidence="2 3" key="1">
    <citation type="submission" date="2018-10" db="EMBL/GenBank/DDBJ databases">
        <title>Fifty Aureobasidium pullulans genomes reveal a recombining polyextremotolerant generalist.</title>
        <authorList>
            <person name="Gostincar C."/>
            <person name="Turk M."/>
            <person name="Zajc J."/>
            <person name="Gunde-Cimerman N."/>
        </authorList>
    </citation>
    <scope>NUCLEOTIDE SEQUENCE [LARGE SCALE GENOMIC DNA]</scope>
    <source>
        <strain evidence="2 3">EXF-10751</strain>
    </source>
</reference>
<feature type="region of interest" description="Disordered" evidence="1">
    <location>
        <begin position="1"/>
        <end position="57"/>
    </location>
</feature>
<gene>
    <name evidence="2" type="ORF">D6D20_02044</name>
</gene>
<accession>A0A4S8ZHN2</accession>
<dbReference type="Proteomes" id="UP000310421">
    <property type="component" value="Unassembled WGS sequence"/>
</dbReference>
<sequence length="240" mass="26787">MRFWKDHPKEIQPDPDFPPWKGKSTAPPVTAASLALPSEIAARTPPASRDEHKPVSTVSLSPDWQAGCLFLLVWHCPSNGGPNYCEIQTIYSSTGTQVHYLTVVKKHRGFWKKALGLGSTTPPPPDSYLYDPRAERFQKMRAEAKKLRRPKDTGRVFDCRGKEITGQIPSRPASFVPKFNRSDFPPSRPPRAEPTRQDFQVRAGVGGSAGGSATPKREELACLYEHRREVDSSVVQKTPR</sequence>